<comment type="caution">
    <text evidence="2">The sequence shown here is derived from an EMBL/GenBank/DDBJ whole genome shotgun (WGS) entry which is preliminary data.</text>
</comment>
<proteinExistence type="predicted"/>
<protein>
    <submittedName>
        <fullName evidence="2">Uncharacterized protein</fullName>
    </submittedName>
</protein>
<feature type="compositionally biased region" description="Polar residues" evidence="1">
    <location>
        <begin position="250"/>
        <end position="262"/>
    </location>
</feature>
<keyword evidence="3" id="KW-1185">Reference proteome</keyword>
<accession>A0ABQ9UZ47</accession>
<evidence type="ECO:0000256" key="1">
    <source>
        <dbReference type="SAM" id="MobiDB-lite"/>
    </source>
</evidence>
<dbReference type="InterPro" id="IPR040943">
    <property type="entry name" value="DUF5571"/>
</dbReference>
<organism evidence="2 3">
    <name type="scientific">Saguinus oedipus</name>
    <name type="common">Cotton-top tamarin</name>
    <name type="synonym">Oedipomidas oedipus</name>
    <dbReference type="NCBI Taxonomy" id="9490"/>
    <lineage>
        <taxon>Eukaryota</taxon>
        <taxon>Metazoa</taxon>
        <taxon>Chordata</taxon>
        <taxon>Craniata</taxon>
        <taxon>Vertebrata</taxon>
        <taxon>Euteleostomi</taxon>
        <taxon>Mammalia</taxon>
        <taxon>Eutheria</taxon>
        <taxon>Euarchontoglires</taxon>
        <taxon>Primates</taxon>
        <taxon>Haplorrhini</taxon>
        <taxon>Platyrrhini</taxon>
        <taxon>Cebidae</taxon>
        <taxon>Callitrichinae</taxon>
        <taxon>Saguinus</taxon>
    </lineage>
</organism>
<sequence length="329" mass="36829">MILYYIALQKESQEGIPLQTQNQEPLKPQENVSRPIHNPLVLKTNFEEEEEIDEQNDASSLWTKTPEEIEEKRAIKEMCYKSGEYYKFHTPPDISSSKSVASTAEKESEKPLESGSELQEGDSLTVPTKFSQYERQGGIKSSLHRKPGTDIAASENGEFVGRLKCVAGGSNVREDKASEGKKGGRLMFLGVDENEALMEEKEINISKCSNTKDNKDSPHPKRSLTTRLVSTTHVLNATENISMKCREDPSSTVQTPSPQNKMSYHRNNKNRNTENASYVHVQRDAVRSVSLNAPPRSRPTQGSYNKVHVNKEPKPNLSPVDFSPPIPDS</sequence>
<feature type="compositionally biased region" description="Polar residues" evidence="1">
    <location>
        <begin position="93"/>
        <end position="102"/>
    </location>
</feature>
<dbReference type="EMBL" id="JASSZA010000009">
    <property type="protein sequence ID" value="KAK2102335.1"/>
    <property type="molecule type" value="Genomic_DNA"/>
</dbReference>
<feature type="region of interest" description="Disordered" evidence="1">
    <location>
        <begin position="242"/>
        <end position="329"/>
    </location>
</feature>
<dbReference type="Proteomes" id="UP001266305">
    <property type="component" value="Unassembled WGS sequence"/>
</dbReference>
<evidence type="ECO:0000313" key="2">
    <source>
        <dbReference type="EMBL" id="KAK2102335.1"/>
    </source>
</evidence>
<dbReference type="Pfam" id="PF17732">
    <property type="entry name" value="DUF5571"/>
    <property type="match status" value="2"/>
</dbReference>
<evidence type="ECO:0000313" key="3">
    <source>
        <dbReference type="Proteomes" id="UP001266305"/>
    </source>
</evidence>
<gene>
    <name evidence="2" type="ORF">P7K49_020002</name>
</gene>
<reference evidence="2 3" key="1">
    <citation type="submission" date="2023-05" db="EMBL/GenBank/DDBJ databases">
        <title>B98-5 Cell Line De Novo Hybrid Assembly: An Optical Mapping Approach.</title>
        <authorList>
            <person name="Kananen K."/>
            <person name="Auerbach J.A."/>
            <person name="Kautto E."/>
            <person name="Blachly J.S."/>
        </authorList>
    </citation>
    <scope>NUCLEOTIDE SEQUENCE [LARGE SCALE GENOMIC DNA]</scope>
    <source>
        <strain evidence="2">B95-8</strain>
        <tissue evidence="2">Cell line</tissue>
    </source>
</reference>
<feature type="region of interest" description="Disordered" evidence="1">
    <location>
        <begin position="91"/>
        <end position="125"/>
    </location>
</feature>
<name>A0ABQ9UZ47_SAGOE</name>